<dbReference type="Proteomes" id="UP000198636">
    <property type="component" value="Unassembled WGS sequence"/>
</dbReference>
<evidence type="ECO:0000313" key="1">
    <source>
        <dbReference type="EMBL" id="SCZ02993.1"/>
    </source>
</evidence>
<sequence length="145" mass="16720">MKSKYIILGIMLVVCSSLFLVGCNREENNEISYEIITFENAPKEVQDEINKVDKRIRGSVINNDHKETISSSGNIDLGKERYAYFIINNEIPKIIEVGPDKAYGYGMWIKYTSEETENVEFPTNVTIVKLSDYYDRISHIYISHP</sequence>
<dbReference type="OrthoDB" id="1954233at2"/>
<reference evidence="1 2" key="1">
    <citation type="submission" date="2016-10" db="EMBL/GenBank/DDBJ databases">
        <authorList>
            <person name="de Groot N.N."/>
        </authorList>
    </citation>
    <scope>NUCLEOTIDE SEQUENCE [LARGE SCALE GENOMIC DNA]</scope>
    <source>
        <strain evidence="1 2">DSM 18978</strain>
    </source>
</reference>
<dbReference type="EMBL" id="FMUS01000030">
    <property type="protein sequence ID" value="SCZ02993.1"/>
    <property type="molecule type" value="Genomic_DNA"/>
</dbReference>
<evidence type="ECO:0000313" key="2">
    <source>
        <dbReference type="Proteomes" id="UP000198636"/>
    </source>
</evidence>
<name>A0A1G5KQP4_9FIRM</name>
<keyword evidence="2" id="KW-1185">Reference proteome</keyword>
<dbReference type="AlphaFoldDB" id="A0A1G5KQP4"/>
<proteinExistence type="predicted"/>
<accession>A0A1G5KQP4</accession>
<dbReference type="PROSITE" id="PS51257">
    <property type="entry name" value="PROKAR_LIPOPROTEIN"/>
    <property type="match status" value="1"/>
</dbReference>
<dbReference type="RefSeq" id="WP_091546557.1">
    <property type="nucleotide sequence ID" value="NZ_FMUS01000030.1"/>
</dbReference>
<organism evidence="1 2">
    <name type="scientific">Alkaliphilus peptidifermentans DSM 18978</name>
    <dbReference type="NCBI Taxonomy" id="1120976"/>
    <lineage>
        <taxon>Bacteria</taxon>
        <taxon>Bacillati</taxon>
        <taxon>Bacillota</taxon>
        <taxon>Clostridia</taxon>
        <taxon>Peptostreptococcales</taxon>
        <taxon>Natronincolaceae</taxon>
        <taxon>Alkaliphilus</taxon>
    </lineage>
</organism>
<gene>
    <name evidence="1" type="ORF">SAMN03080606_03697</name>
</gene>
<dbReference type="STRING" id="1120976.SAMN03080606_03697"/>
<protein>
    <submittedName>
        <fullName evidence="1">Uncharacterized protein</fullName>
    </submittedName>
</protein>